<dbReference type="EMBL" id="RCML01000278">
    <property type="protein sequence ID" value="KAG2982493.1"/>
    <property type="molecule type" value="Genomic_DNA"/>
</dbReference>
<evidence type="ECO:0000313" key="4">
    <source>
        <dbReference type="EMBL" id="KAG3212083.1"/>
    </source>
</evidence>
<gene>
    <name evidence="5" type="ORF">PC110_g10437</name>
    <name evidence="2" type="ORF">PC115_g22101</name>
    <name evidence="3" type="ORF">PC118_g9933</name>
    <name evidence="4" type="ORF">PC129_g16953</name>
</gene>
<feature type="region of interest" description="Disordered" evidence="1">
    <location>
        <begin position="1"/>
        <end position="22"/>
    </location>
</feature>
<comment type="caution">
    <text evidence="5">The sequence shown here is derived from an EMBL/GenBank/DDBJ whole genome shotgun (WGS) entry which is preliminary data.</text>
</comment>
<dbReference type="EMBL" id="RCMI01001724">
    <property type="protein sequence ID" value="KAG2881849.1"/>
    <property type="molecule type" value="Genomic_DNA"/>
</dbReference>
<dbReference type="AlphaFoldDB" id="A0A329SCB3"/>
<protein>
    <submittedName>
        <fullName evidence="5">Uncharacterized protein</fullName>
    </submittedName>
</protein>
<dbReference type="EMBL" id="RCMV01000879">
    <property type="protein sequence ID" value="KAG3212083.1"/>
    <property type="molecule type" value="Genomic_DNA"/>
</dbReference>
<sequence>MAKETEDSGAAGTTAPDPRRSTGYRETLRRWRLYDCSGFENPLDDDEMREWFEHFRATRSKPVTAMHAVTE</sequence>
<evidence type="ECO:0000313" key="6">
    <source>
        <dbReference type="Proteomes" id="UP000251314"/>
    </source>
</evidence>
<dbReference type="Proteomes" id="UP000251314">
    <property type="component" value="Unassembled WGS sequence"/>
</dbReference>
<dbReference type="Proteomes" id="UP000697107">
    <property type="component" value="Unassembled WGS sequence"/>
</dbReference>
<dbReference type="Proteomes" id="UP000774804">
    <property type="component" value="Unassembled WGS sequence"/>
</dbReference>
<evidence type="ECO:0000313" key="3">
    <source>
        <dbReference type="EMBL" id="KAG2982493.1"/>
    </source>
</evidence>
<accession>A0A329SCB3</accession>
<evidence type="ECO:0000313" key="5">
    <source>
        <dbReference type="EMBL" id="RAW33242.1"/>
    </source>
</evidence>
<dbReference type="EMBL" id="MJFZ01000244">
    <property type="protein sequence ID" value="RAW33242.1"/>
    <property type="molecule type" value="Genomic_DNA"/>
</dbReference>
<reference evidence="4" key="2">
    <citation type="submission" date="2018-05" db="EMBL/GenBank/DDBJ databases">
        <title>Effector identification in a new, highly contiguous assembly of the strawberry crown rot pathogen Phytophthora cactorum.</title>
        <authorList>
            <person name="Armitage A.D."/>
            <person name="Nellist C.F."/>
            <person name="Bates H."/>
            <person name="Vickerstaff R.J."/>
            <person name="Harrison R.J."/>
        </authorList>
    </citation>
    <scope>NUCLEOTIDE SEQUENCE</scope>
    <source>
        <strain evidence="2">4032</strain>
        <strain evidence="3">P415</strain>
        <strain evidence="4">P421</strain>
    </source>
</reference>
<evidence type="ECO:0000313" key="2">
    <source>
        <dbReference type="EMBL" id="KAG2881849.1"/>
    </source>
</evidence>
<dbReference type="OrthoDB" id="108311at2759"/>
<reference evidence="5 6" key="1">
    <citation type="submission" date="2018-01" db="EMBL/GenBank/DDBJ databases">
        <title>Draft genome of the strawberry crown rot pathogen Phytophthora cactorum.</title>
        <authorList>
            <person name="Armitage A.D."/>
            <person name="Lysoe E."/>
            <person name="Nellist C.F."/>
            <person name="Harrison R.J."/>
            <person name="Brurberg M.B."/>
        </authorList>
    </citation>
    <scope>NUCLEOTIDE SEQUENCE [LARGE SCALE GENOMIC DNA]</scope>
    <source>
        <strain evidence="5 6">10300</strain>
    </source>
</reference>
<dbReference type="Proteomes" id="UP000760860">
    <property type="component" value="Unassembled WGS sequence"/>
</dbReference>
<name>A0A329SCB3_9STRA</name>
<evidence type="ECO:0000256" key="1">
    <source>
        <dbReference type="SAM" id="MobiDB-lite"/>
    </source>
</evidence>
<organism evidence="5 6">
    <name type="scientific">Phytophthora cactorum</name>
    <dbReference type="NCBI Taxonomy" id="29920"/>
    <lineage>
        <taxon>Eukaryota</taxon>
        <taxon>Sar</taxon>
        <taxon>Stramenopiles</taxon>
        <taxon>Oomycota</taxon>
        <taxon>Peronosporomycetes</taxon>
        <taxon>Peronosporales</taxon>
        <taxon>Peronosporaceae</taxon>
        <taxon>Phytophthora</taxon>
    </lineage>
</organism>
<dbReference type="VEuPathDB" id="FungiDB:PC110_g10437"/>
<keyword evidence="6" id="KW-1185">Reference proteome</keyword>
<proteinExistence type="predicted"/>